<accession>A0A6J4SJK2</accession>
<sequence length="115" mass="12558">MTVRMKRANLPDADAGLAGFQIPRTVRRTVDQRFEARHSGLVDDAVLAARGREKLVRVINISAEGAMIAPAPPLRIGEAVSLRLASDVRVAGSVRWIRDGRMGVNFTVPLIIETE</sequence>
<evidence type="ECO:0000313" key="2">
    <source>
        <dbReference type="EMBL" id="CAA9501087.1"/>
    </source>
</evidence>
<reference evidence="2" key="1">
    <citation type="submission" date="2020-02" db="EMBL/GenBank/DDBJ databases">
        <authorList>
            <person name="Meier V. D."/>
        </authorList>
    </citation>
    <scope>NUCLEOTIDE SEQUENCE</scope>
    <source>
        <strain evidence="2">AVDCRST_MAG91</strain>
    </source>
</reference>
<dbReference type="Pfam" id="PF07238">
    <property type="entry name" value="PilZ"/>
    <property type="match status" value="1"/>
</dbReference>
<protein>
    <recommendedName>
        <fullName evidence="1">PilZ domain-containing protein</fullName>
    </recommendedName>
</protein>
<evidence type="ECO:0000259" key="1">
    <source>
        <dbReference type="Pfam" id="PF07238"/>
    </source>
</evidence>
<gene>
    <name evidence="2" type="ORF">AVDCRST_MAG91-1057</name>
</gene>
<dbReference type="AlphaFoldDB" id="A0A6J4SJK2"/>
<organism evidence="2">
    <name type="scientific">uncultured Sphingomonadaceae bacterium</name>
    <dbReference type="NCBI Taxonomy" id="169976"/>
    <lineage>
        <taxon>Bacteria</taxon>
        <taxon>Pseudomonadati</taxon>
        <taxon>Pseudomonadota</taxon>
        <taxon>Alphaproteobacteria</taxon>
        <taxon>Sphingomonadales</taxon>
        <taxon>Sphingomonadaceae</taxon>
        <taxon>environmental samples</taxon>
    </lineage>
</organism>
<dbReference type="SUPFAM" id="SSF141371">
    <property type="entry name" value="PilZ domain-like"/>
    <property type="match status" value="1"/>
</dbReference>
<proteinExistence type="predicted"/>
<feature type="domain" description="PilZ" evidence="1">
    <location>
        <begin position="50"/>
        <end position="109"/>
    </location>
</feature>
<dbReference type="InterPro" id="IPR009875">
    <property type="entry name" value="PilZ_domain"/>
</dbReference>
<dbReference type="EMBL" id="CADCVX010000235">
    <property type="protein sequence ID" value="CAA9501087.1"/>
    <property type="molecule type" value="Genomic_DNA"/>
</dbReference>
<name>A0A6J4SJK2_9SPHN</name>
<dbReference type="GO" id="GO:0035438">
    <property type="term" value="F:cyclic-di-GMP binding"/>
    <property type="evidence" value="ECO:0007669"/>
    <property type="project" value="InterPro"/>
</dbReference>